<reference evidence="71 72" key="5">
    <citation type="submission" date="2019-04" db="EMBL/GenBank/DDBJ databases">
        <authorList>
            <person name="Ashton P.M."/>
            <person name="Dallman T."/>
            <person name="Nair S."/>
            <person name="De Pinna E."/>
            <person name="Peters T."/>
            <person name="Grant K."/>
        </authorList>
    </citation>
    <scope>NUCLEOTIDE SEQUENCE [LARGE SCALE GENOMIC DNA]</scope>
    <source>
        <strain evidence="20 72">282333</strain>
        <strain evidence="21 71">282352</strain>
        <strain evidence="19 75">289003</strain>
        <strain evidence="32 64">788324</strain>
        <strain evidence="10">RL15000286</strain>
    </source>
</reference>
<dbReference type="Proteomes" id="UP000530452">
    <property type="component" value="Unassembled WGS sequence"/>
</dbReference>
<evidence type="ECO:0000313" key="8">
    <source>
        <dbReference type="EMBL" id="EAD5785863.1"/>
    </source>
</evidence>
<evidence type="ECO:0000313" key="62">
    <source>
        <dbReference type="Proteomes" id="UP000460224"/>
    </source>
</evidence>
<evidence type="ECO:0000313" key="18">
    <source>
        <dbReference type="EMBL" id="EAG9386175.1"/>
    </source>
</evidence>
<evidence type="ECO:0000313" key="48">
    <source>
        <dbReference type="Proteomes" id="UP000345329"/>
    </source>
</evidence>
<evidence type="ECO:0000313" key="45">
    <source>
        <dbReference type="Proteomes" id="UP000337746"/>
    </source>
</evidence>
<dbReference type="KEGG" id="lmv:Y193_05035"/>
<keyword evidence="31" id="KW-0762">Sugar transport</keyword>
<evidence type="ECO:0000313" key="47">
    <source>
        <dbReference type="Proteomes" id="UP000344343"/>
    </source>
</evidence>
<dbReference type="PANTHER" id="PTHR47738:SF3">
    <property type="entry name" value="PHOSPHOTRANSFERASE SYSTEM MANNITOL_FRUCTOSE-SPECIFIC IIA DOMAIN CONTAINING PROTEIN"/>
    <property type="match status" value="1"/>
</dbReference>
<dbReference type="Gene3D" id="3.40.930.10">
    <property type="entry name" value="Mannitol-specific EII, Chain A"/>
    <property type="match status" value="1"/>
</dbReference>
<evidence type="ECO:0000313" key="74">
    <source>
        <dbReference type="Proteomes" id="UP000544530"/>
    </source>
</evidence>
<protein>
    <submittedName>
        <fullName evidence="41">PTS galactitol transporter subunit IIA</fullName>
    </submittedName>
    <submittedName>
        <fullName evidence="31">PTS sugar transporter subunit IIA</fullName>
    </submittedName>
    <submittedName>
        <fullName evidence="43">PTS system galactitol-specific EIIA component</fullName>
        <ecNumber evidence="43">2.7.1.200</ecNumber>
    </submittedName>
</protein>
<dbReference type="EMBL" id="AABAWE010000003">
    <property type="protein sequence ID" value="EAG2087097.1"/>
    <property type="molecule type" value="Genomic_DNA"/>
</dbReference>
<dbReference type="EMBL" id="QXLS01000004">
    <property type="protein sequence ID" value="RKA07714.1"/>
    <property type="molecule type" value="Genomic_DNA"/>
</dbReference>
<dbReference type="Proteomes" id="UP000427828">
    <property type="component" value="Unassembled WGS sequence"/>
</dbReference>
<dbReference type="Proteomes" id="UP000467536">
    <property type="component" value="Unassembled WGS sequence"/>
</dbReference>
<dbReference type="Proteomes" id="UP000566721">
    <property type="component" value="Unassembled WGS sequence"/>
</dbReference>
<reference evidence="35" key="8">
    <citation type="submission" date="2020-01" db="EMBL/GenBank/DDBJ databases">
        <authorList>
            <consortium name="NCBI Pathogen Detection Project"/>
        </authorList>
    </citation>
    <scope>NUCLEOTIDE SEQUENCE</scope>
    <source>
        <strain evidence="34">09CEB371LM</strain>
        <strain evidence="40">2017-325981-023-01</strain>
        <strain evidence="36">CFIAFB20100120</strain>
        <strain evidence="35">CFIAFB20130012</strain>
        <strain evidence="38">CFIAFB20170037</strain>
        <strain evidence="37">CFIAFB20170045</strain>
        <strain evidence="39">DMG1500109</strain>
    </source>
</reference>
<evidence type="ECO:0000313" key="24">
    <source>
        <dbReference type="EMBL" id="ECB9474054.1"/>
    </source>
</evidence>
<feature type="domain" description="PTS EIIA type-2" evidence="1">
    <location>
        <begin position="5"/>
        <end position="152"/>
    </location>
</feature>
<evidence type="ECO:0000313" key="15">
    <source>
        <dbReference type="EMBL" id="EAG4461810.1"/>
    </source>
</evidence>
<evidence type="ECO:0000313" key="79">
    <source>
        <dbReference type="Proteomes" id="UP000841146"/>
    </source>
</evidence>
<reference evidence="46 49" key="4">
    <citation type="submission" date="2018-06" db="EMBL/GenBank/DDBJ databases">
        <authorList>
            <consortium name="PulseNet: The National Subtyping Network for Foodborne Disease Surveillance"/>
            <person name="Tarr C.L."/>
            <person name="Trees E."/>
            <person name="Katz L.S."/>
            <person name="Carleton-Romer H.A."/>
            <person name="Stroika S."/>
            <person name="Kucerova Z."/>
            <person name="Roache K.F."/>
            <person name="Sabol A.L."/>
            <person name="Besser J."/>
            <person name="Gerner-Smidt P."/>
        </authorList>
    </citation>
    <scope>NUCLEOTIDE SEQUENCE [LARGE SCALE GENOMIC DNA]</scope>
    <source>
        <strain evidence="2 46">2015L-6227</strain>
        <strain evidence="11 49">PNUSAL002180</strain>
        <strain evidence="29 66">PNUSAL005692</strain>
    </source>
</reference>
<dbReference type="EMBL" id="AABGHY010000004">
    <property type="protein sequence ID" value="EAH3294255.1"/>
    <property type="molecule type" value="Genomic_DNA"/>
</dbReference>
<evidence type="ECO:0000313" key="38">
    <source>
        <dbReference type="EMBL" id="HAC0276147.1"/>
    </source>
</evidence>
<evidence type="ECO:0000313" key="13">
    <source>
        <dbReference type="EMBL" id="EAG2515255.1"/>
    </source>
</evidence>
<evidence type="ECO:0000313" key="26">
    <source>
        <dbReference type="EMBL" id="ECC1556570.1"/>
    </source>
</evidence>
<evidence type="ECO:0000313" key="69">
    <source>
        <dbReference type="Proteomes" id="UP000527632"/>
    </source>
</evidence>
<dbReference type="Proteomes" id="UP000467347">
    <property type="component" value="Unassembled WGS sequence"/>
</dbReference>
<dbReference type="Proteomes" id="UP000840197">
    <property type="component" value="Unassembled WGS sequence"/>
</dbReference>
<keyword evidence="31" id="KW-0813">Transport</keyword>
<evidence type="ECO:0000313" key="53">
    <source>
        <dbReference type="Proteomes" id="UP000376505"/>
    </source>
</evidence>
<dbReference type="PROSITE" id="PS51094">
    <property type="entry name" value="PTS_EIIA_TYPE_2"/>
    <property type="match status" value="1"/>
</dbReference>
<dbReference type="EMBL" id="AAAJWF010000002">
    <property type="protein sequence ID" value="EAC7479791.1"/>
    <property type="molecule type" value="Genomic_DNA"/>
</dbReference>
<accession>A0A2Z5BZ31</accession>
<dbReference type="EMBL" id="DABJAN010000002">
    <property type="protein sequence ID" value="HAJ9592927.1"/>
    <property type="molecule type" value="Genomic_DNA"/>
</dbReference>
<evidence type="ECO:0000313" key="28">
    <source>
        <dbReference type="EMBL" id="ECY6544091.1"/>
    </source>
</evidence>
<dbReference type="EMBL" id="AABEKY010000001">
    <property type="protein sequence ID" value="EAG9386175.1"/>
    <property type="molecule type" value="Genomic_DNA"/>
</dbReference>
<evidence type="ECO:0000313" key="52">
    <source>
        <dbReference type="Proteomes" id="UP000368512"/>
    </source>
</evidence>
<evidence type="ECO:0000313" key="63">
    <source>
        <dbReference type="Proteomes" id="UP000467347"/>
    </source>
</evidence>
<dbReference type="EMBL" id="DAAIJL010000002">
    <property type="protein sequence ID" value="HAB8556367.1"/>
    <property type="molecule type" value="Genomic_DNA"/>
</dbReference>
<dbReference type="EMBL" id="AAAIXK010000003">
    <property type="protein sequence ID" value="EAC5550277.1"/>
    <property type="molecule type" value="Genomic_DNA"/>
</dbReference>
<evidence type="ECO:0000313" key="75">
    <source>
        <dbReference type="Proteomes" id="UP000546397"/>
    </source>
</evidence>
<evidence type="ECO:0000313" key="56">
    <source>
        <dbReference type="Proteomes" id="UP000398321"/>
    </source>
</evidence>
<evidence type="ECO:0000313" key="9">
    <source>
        <dbReference type="EMBL" id="EAE1338103.1"/>
    </source>
</evidence>
<evidence type="ECO:0000313" key="71">
    <source>
        <dbReference type="Proteomes" id="UP000530452"/>
    </source>
</evidence>
<proteinExistence type="predicted"/>
<dbReference type="EMBL" id="AABFVG010000004">
    <property type="protein sequence ID" value="EAH2282058.1"/>
    <property type="molecule type" value="Genomic_DNA"/>
</dbReference>
<evidence type="ECO:0000313" key="60">
    <source>
        <dbReference type="Proteomes" id="UP000427828"/>
    </source>
</evidence>
<dbReference type="Proteomes" id="UP000548278">
    <property type="component" value="Unassembled WGS sequence"/>
</dbReference>
<evidence type="ECO:0000313" key="27">
    <source>
        <dbReference type="EMBL" id="ECX6924718.1"/>
    </source>
</evidence>
<name>A0A2Z5BZ31_LISMN</name>
<dbReference type="EMBL" id="AANPAU010000008">
    <property type="protein sequence ID" value="EDP8514801.1"/>
    <property type="molecule type" value="Genomic_DNA"/>
</dbReference>
<evidence type="ECO:0000313" key="59">
    <source>
        <dbReference type="Proteomes" id="UP000423131"/>
    </source>
</evidence>
<dbReference type="EMBL" id="AABDGJ010000010">
    <property type="protein sequence ID" value="EAG6991409.1"/>
    <property type="molecule type" value="Genomic_DNA"/>
</dbReference>
<gene>
    <name evidence="43" type="primary">gata_3</name>
    <name evidence="11" type="ORF">A8L61_08340</name>
    <name evidence="17" type="ORF">AB917_12510</name>
    <name evidence="2" type="ORF">ABZ57_07530</name>
    <name evidence="9" type="ORF">ART25_04165</name>
    <name evidence="3" type="ORF">ARY78_07540</name>
    <name evidence="13" type="ORF">B1N52_08785</name>
    <name evidence="27" type="ORF">BCZ19_08570</name>
    <name evidence="12" type="ORF">BCZ21_07475</name>
    <name evidence="15" type="ORF">CA369_05885</name>
    <name evidence="14" type="ORF">CAV64_07445</name>
    <name evidence="18" type="ORF">CW845_01530</name>
    <name evidence="20" type="ORF">D4920_08255</name>
    <name evidence="19" type="ORF">D4B11_09775</name>
    <name evidence="21" type="ORF">D5N24_07600</name>
    <name evidence="41" type="ORF">DCK61_06890</name>
    <name evidence="16" type="ORF">DCT16_09145</name>
    <name evidence="4" type="ORF">DQ70_03730</name>
    <name evidence="43" type="ORF">DYZ80_02088</name>
    <name evidence="10" type="ORF">E1W56_09025</name>
    <name evidence="22" type="ORF">E5F58_07040</name>
    <name evidence="8" type="ORF">EX365_04705</name>
    <name evidence="7" type="ORF">EXZ73_11495</name>
    <name evidence="28" type="ORF">F6436_07090</name>
    <name evidence="29" type="ORF">F6515_02320</name>
    <name evidence="23" type="ORF">FA835_03855</name>
    <name evidence="25" type="ORF">FLQ97_11075</name>
    <name evidence="24" type="ORF">FLR03_10255</name>
    <name evidence="26" type="ORF">FNX40_07065</name>
    <name evidence="32" type="ORF">FV747_09830</name>
    <name evidence="33" type="ORF">G3O21_002234</name>
    <name evidence="34" type="ORF">GHH22_01635</name>
    <name evidence="39" type="ORF">GI949_13305</name>
    <name evidence="31" type="ORF">GJW51_12740</name>
    <name evidence="30" type="ORF">GQG13_09495</name>
    <name evidence="35" type="ORF">GYR60_11705</name>
    <name evidence="36" type="ORF">GYS09_03550</name>
    <name evidence="37" type="ORF">GYX23_05915</name>
    <name evidence="38" type="ORF">GYY14_12320</name>
    <name evidence="40" type="ORF">HQN34_001124</name>
    <name evidence="42" type="ORF">HZJ64_12425</name>
    <name evidence="5" type="ORF">QD52_09425</name>
    <name evidence="6" type="ORF">UI29_09445</name>
</gene>
<dbReference type="Proteomes" id="UP000540117">
    <property type="component" value="Unassembled WGS sequence"/>
</dbReference>
<dbReference type="EMBL" id="AABCVX010000004">
    <property type="protein sequence ID" value="EAG6169550.1"/>
    <property type="molecule type" value="Genomic_DNA"/>
</dbReference>
<dbReference type="EMBL" id="AALAQH010000004">
    <property type="protein sequence ID" value="ECX6924718.1"/>
    <property type="molecule type" value="Genomic_DNA"/>
</dbReference>
<dbReference type="EMBL" id="AANCRK010000004">
    <property type="protein sequence ID" value="EDN7715359.1"/>
    <property type="molecule type" value="Genomic_DNA"/>
</dbReference>
<evidence type="ECO:0000313" key="61">
    <source>
        <dbReference type="Proteomes" id="UP000455569"/>
    </source>
</evidence>
<dbReference type="Proteomes" id="UP000527632">
    <property type="component" value="Unassembled WGS sequence"/>
</dbReference>
<dbReference type="Proteomes" id="UP000423131">
    <property type="component" value="Unassembled WGS sequence"/>
</dbReference>
<dbReference type="EMBL" id="AAANYN010000018">
    <property type="protein sequence ID" value="EAD5774914.1"/>
    <property type="molecule type" value="Genomic_DNA"/>
</dbReference>
<evidence type="ECO:0000313" key="29">
    <source>
        <dbReference type="EMBL" id="ECY9781821.1"/>
    </source>
</evidence>
<evidence type="ECO:0000313" key="2">
    <source>
        <dbReference type="EMBL" id="EAC4552332.1"/>
    </source>
</evidence>
<dbReference type="EC" id="2.7.1.200" evidence="43"/>
<dbReference type="EMBL" id="AAIAJJ010000003">
    <property type="protein sequence ID" value="ECC1556570.1"/>
    <property type="molecule type" value="Genomic_DNA"/>
</dbReference>
<evidence type="ECO:0000313" key="77">
    <source>
        <dbReference type="Proteomes" id="UP000566721"/>
    </source>
</evidence>
<dbReference type="Pfam" id="PF00359">
    <property type="entry name" value="PTS_EIIA_2"/>
    <property type="match status" value="1"/>
</dbReference>
<evidence type="ECO:0000313" key="49">
    <source>
        <dbReference type="Proteomes" id="UP000358545"/>
    </source>
</evidence>
<evidence type="ECO:0000313" key="65">
    <source>
        <dbReference type="Proteomes" id="UP000478704"/>
    </source>
</evidence>
<evidence type="ECO:0000313" key="20">
    <source>
        <dbReference type="EMBL" id="EAH2282058.1"/>
    </source>
</evidence>
<dbReference type="Proteomes" id="UP000389283">
    <property type="component" value="Unassembled WGS sequence"/>
</dbReference>
<dbReference type="EMBL" id="AAAIKW010000004">
    <property type="protein sequence ID" value="EAC4552332.1"/>
    <property type="molecule type" value="Genomic_DNA"/>
</dbReference>
<evidence type="ECO:0000313" key="57">
    <source>
        <dbReference type="Proteomes" id="UP000403352"/>
    </source>
</evidence>
<dbReference type="Proteomes" id="UP000843775">
    <property type="component" value="Unassembled WGS sequence"/>
</dbReference>
<dbReference type="Proteomes" id="UP000364988">
    <property type="component" value="Unassembled WGS sequence"/>
</dbReference>
<evidence type="ECO:0000313" key="73">
    <source>
        <dbReference type="Proteomes" id="UP000540117"/>
    </source>
</evidence>
<dbReference type="EMBL" id="AAHZFN010000012">
    <property type="protein sequence ID" value="ECB9474054.1"/>
    <property type="molecule type" value="Genomic_DNA"/>
</dbReference>
<dbReference type="EMBL" id="AAANYR010000002">
    <property type="protein sequence ID" value="EAD5785863.1"/>
    <property type="molecule type" value="Genomic_DNA"/>
</dbReference>
<evidence type="ECO:0000313" key="36">
    <source>
        <dbReference type="EMBL" id="HAB8556367.1"/>
    </source>
</evidence>
<dbReference type="InterPro" id="IPR002178">
    <property type="entry name" value="PTS_EIIA_type-2_dom"/>
</dbReference>
<dbReference type="EMBL" id="DAAJFY010000009">
    <property type="protein sequence ID" value="HAC0276147.1"/>
    <property type="molecule type" value="Genomic_DNA"/>
</dbReference>
<evidence type="ECO:0000313" key="58">
    <source>
        <dbReference type="Proteomes" id="UP000410967"/>
    </source>
</evidence>
<dbReference type="Proteomes" id="UP000522199">
    <property type="component" value="Unassembled WGS sequence"/>
</dbReference>
<evidence type="ECO:0000313" key="22">
    <source>
        <dbReference type="EMBL" id="EAH4241762.1"/>
    </source>
</evidence>
<reference evidence="31 63" key="7">
    <citation type="submission" date="2019-11" db="EMBL/GenBank/DDBJ databases">
        <authorList>
            <consortium name="GenomeTrakr: Next Generation Sequencing Network for Food Pathogen Tracability"/>
        </authorList>
    </citation>
    <scope>NUCLEOTIDE SEQUENCE [LARGE SCALE GENOMIC DNA]</scope>
    <source>
        <strain evidence="4 52">CFSAN008042</strain>
        <strain evidence="15 70">CFSAN063727</strain>
        <strain evidence="30 61">CFSAN102901</strain>
        <strain evidence="9 54">FDA00006494</strain>
        <strain evidence="3 51">FDA00007096</strain>
        <strain evidence="5 57">FDA00008584</strain>
        <strain evidence="8 47">FDA00013853</strain>
        <strain evidence="24 59">FDA00014336</strain>
        <strain evidence="26 55">FDA00014370</strain>
        <strain evidence="25 56">FDA00014392</strain>
        <strain evidence="33">FDA00015054</strain>
        <strain evidence="14 73">FDA1005580-S054-001</strain>
        <strain evidence="65">FDA1090798-S029-001</strain>
        <strain evidence="13 68">FDA960927-006-004</strain>
        <strain evidence="16 77">FLAG-38921</strain>
        <strain evidence="27 60">FLAG-51482A</strain>
        <strain evidence="12 45">FLAG-54356</strain>
        <strain evidence="7 53">FSIS31901579</strain>
        <strain evidence="22 69">LS1344</strain>
        <strain evidence="31 63">OSF101448</strain>
        <strain evidence="6 48">VA-WGS-00405</strain>
    </source>
</reference>
<evidence type="ECO:0000313" key="5">
    <source>
        <dbReference type="EMBL" id="EAD1185292.1"/>
    </source>
</evidence>
<dbReference type="EMBL" id="DAAEEB010000001">
    <property type="protein sequence ID" value="HAA8051861.1"/>
    <property type="molecule type" value="Genomic_DNA"/>
</dbReference>
<dbReference type="EMBL" id="AAAQQZ010000002">
    <property type="protein sequence ID" value="EAE1338103.1"/>
    <property type="molecule type" value="Genomic_DNA"/>
</dbReference>
<evidence type="ECO:0000313" key="78">
    <source>
        <dbReference type="Proteomes" id="UP000840197"/>
    </source>
</evidence>
<evidence type="ECO:0000259" key="1">
    <source>
        <dbReference type="PROSITE" id="PS51094"/>
    </source>
</evidence>
<evidence type="ECO:0000313" key="68">
    <source>
        <dbReference type="Proteomes" id="UP000525850"/>
    </source>
</evidence>
<dbReference type="Proteomes" id="UP000842809">
    <property type="component" value="Unassembled WGS sequence"/>
</dbReference>
<evidence type="ECO:0000313" key="54">
    <source>
        <dbReference type="Proteomes" id="UP000379076"/>
    </source>
</evidence>
<dbReference type="Proteomes" id="UP000843503">
    <property type="component" value="Unassembled WGS sequence"/>
</dbReference>
<dbReference type="Proteomes" id="UP000398321">
    <property type="component" value="Unassembled WGS sequence"/>
</dbReference>
<sequence length="155" mass="18078">MDYHDLFQKELTLINSRYENQAELFEYTSKILEKEQYVEPTFREAVTSREVVFPTGLEMNGIKIAIPHTDTIYVKRPFVLVNKLSTPIPFIQMGTTDKWIDVEVIFMLGIKNPQDQVPLLSSIMEKFMEADFVEQIKTINDSNTLCDFLKKQFGE</sequence>
<dbReference type="EMBL" id="AABEMN010000013">
    <property type="protein sequence ID" value="EAG9520059.1"/>
    <property type="molecule type" value="Genomic_DNA"/>
</dbReference>
<dbReference type="Proteomes" id="UP000841146">
    <property type="component" value="Unassembled WGS sequence"/>
</dbReference>
<evidence type="ECO:0000313" key="40">
    <source>
        <dbReference type="EMBL" id="HAJ9592927.1"/>
    </source>
</evidence>
<dbReference type="Proteomes" id="UP000345329">
    <property type="component" value="Unassembled WGS sequence"/>
</dbReference>
<dbReference type="Proteomes" id="UP000546397">
    <property type="component" value="Unassembled WGS sequence"/>
</dbReference>
<dbReference type="EMBL" id="AANDSR010000009">
    <property type="protein sequence ID" value="EDN9837529.1"/>
    <property type="molecule type" value="Genomic_DNA"/>
</dbReference>
<evidence type="ECO:0000313" key="35">
    <source>
        <dbReference type="EMBL" id="HAB8399182.1"/>
    </source>
</evidence>
<reference evidence="43 44" key="1">
    <citation type="journal article" date="2018" name="BMC Genomics">
        <title>Genes significantly associated with lineage II food isolates of Listeria monocytogenes.</title>
        <authorList>
            <person name="Pirone-Davies C."/>
            <person name="Chen Y."/>
            <person name="Pightling A."/>
            <person name="Ryan G."/>
            <person name="Wang Y."/>
            <person name="Yao K."/>
            <person name="Hoffmann M."/>
            <person name="Allard M.W."/>
        </authorList>
    </citation>
    <scope>NUCLEOTIDE SEQUENCE [LARGE SCALE GENOMIC DNA]</scope>
    <source>
        <strain evidence="43 44">PNUSAL000550</strain>
    </source>
</reference>
<evidence type="ECO:0000313" key="11">
    <source>
        <dbReference type="EMBL" id="EAG0867294.1"/>
    </source>
</evidence>
<dbReference type="EMBL" id="DAAJCS010000003">
    <property type="protein sequence ID" value="HAC0012535.1"/>
    <property type="molecule type" value="Genomic_DNA"/>
</dbReference>
<dbReference type="EMBL" id="AANEHK010000008">
    <property type="protein sequence ID" value="EDO0986290.1"/>
    <property type="molecule type" value="Genomic_DNA"/>
</dbReference>
<dbReference type="EMBL" id="AABBAW010000004">
    <property type="protein sequence ID" value="EAG2515255.1"/>
    <property type="molecule type" value="Genomic_DNA"/>
</dbReference>
<evidence type="ECO:0000313" key="46">
    <source>
        <dbReference type="Proteomes" id="UP000339309"/>
    </source>
</evidence>
<dbReference type="Proteomes" id="UP000544530">
    <property type="component" value="Unassembled WGS sequence"/>
</dbReference>
<dbReference type="AlphaFoldDB" id="A0A2Z5BZ31"/>
<dbReference type="EMBL" id="AAASLB010000004">
    <property type="protein sequence ID" value="EAE4942172.1"/>
    <property type="molecule type" value="Genomic_DNA"/>
</dbReference>
<evidence type="ECO:0000313" key="34">
    <source>
        <dbReference type="EMBL" id="HAA8051861.1"/>
    </source>
</evidence>
<evidence type="ECO:0000313" key="39">
    <source>
        <dbReference type="EMBL" id="HAC1755950.1"/>
    </source>
</evidence>
<dbReference type="PANTHER" id="PTHR47738">
    <property type="entry name" value="PTS SYSTEM FRUCTOSE-LIKE EIIA COMPONENT-RELATED"/>
    <property type="match status" value="1"/>
</dbReference>
<dbReference type="EMBL" id="JACAVN010000009">
    <property type="protein sequence ID" value="NYA02643.1"/>
    <property type="molecule type" value="Genomic_DNA"/>
</dbReference>
<dbReference type="Proteomes" id="UP000478704">
    <property type="component" value="Unassembled WGS sequence"/>
</dbReference>
<organism evidence="31 63">
    <name type="scientific">Listeria monocytogenes</name>
    <dbReference type="NCBI Taxonomy" id="1639"/>
    <lineage>
        <taxon>Bacteria</taxon>
        <taxon>Bacillati</taxon>
        <taxon>Bacillota</taxon>
        <taxon>Bacilli</taxon>
        <taxon>Bacillales</taxon>
        <taxon>Listeriaceae</taxon>
        <taxon>Listeria</taxon>
    </lineage>
</organism>
<evidence type="ECO:0000313" key="31">
    <source>
        <dbReference type="EMBL" id="EDN9837529.1"/>
    </source>
</evidence>
<dbReference type="EMBL" id="DAAJZA010000011">
    <property type="protein sequence ID" value="HAC1755950.1"/>
    <property type="molecule type" value="Genomic_DNA"/>
</dbReference>
<dbReference type="RefSeq" id="WP_003724524.1">
    <property type="nucleotide sequence ID" value="NC_021824.1"/>
</dbReference>
<dbReference type="Proteomes" id="UP000489121">
    <property type="component" value="Unassembled WGS sequence"/>
</dbReference>
<evidence type="ECO:0000313" key="7">
    <source>
        <dbReference type="EMBL" id="EAD5774914.1"/>
    </source>
</evidence>
<dbReference type="CDD" id="cd00211">
    <property type="entry name" value="PTS_IIA_fru"/>
    <property type="match status" value="1"/>
</dbReference>
<dbReference type="Proteomes" id="UP000379076">
    <property type="component" value="Unassembled WGS sequence"/>
</dbReference>
<dbReference type="GO" id="GO:0016740">
    <property type="term" value="F:transferase activity"/>
    <property type="evidence" value="ECO:0007669"/>
    <property type="project" value="UniProtKB-KW"/>
</dbReference>
<dbReference type="Proteomes" id="UP000525850">
    <property type="component" value="Unassembled WGS sequence"/>
</dbReference>
<evidence type="ECO:0000313" key="70">
    <source>
        <dbReference type="Proteomes" id="UP000528151"/>
    </source>
</evidence>
<dbReference type="OMA" id="FADYHEA"/>
<dbReference type="Proteomes" id="UP000393182">
    <property type="component" value="Unassembled WGS sequence"/>
</dbReference>
<reference evidence="58 67" key="6">
    <citation type="submission" date="2019-04" db="EMBL/GenBank/DDBJ databases">
        <authorList>
            <consortium name="GenomeTrakr network: Whole genome sequencing for foodborne pathogen traceback"/>
        </authorList>
    </citation>
    <scope>NUCLEOTIDE SEQUENCE [LARGE SCALE GENOMIC DNA]</scope>
    <source>
        <strain evidence="17 76">CFSAN004300</strain>
        <strain evidence="18 67">CFSAN072474</strain>
        <strain evidence="28 50">FLAG-55987</strain>
        <strain evidence="23 58">PHLUSALM00088</strain>
    </source>
</reference>
<evidence type="ECO:0000313" key="67">
    <source>
        <dbReference type="Proteomes" id="UP000522199"/>
    </source>
</evidence>
<dbReference type="EMBL" id="DAAIHR010000011">
    <property type="protein sequence ID" value="HAB8399182.1"/>
    <property type="molecule type" value="Genomic_DNA"/>
</dbReference>
<evidence type="ECO:0000313" key="50">
    <source>
        <dbReference type="Proteomes" id="UP000364988"/>
    </source>
</evidence>
<dbReference type="Proteomes" id="UP000533021">
    <property type="component" value="Unassembled WGS sequence"/>
</dbReference>
<evidence type="ECO:0000313" key="37">
    <source>
        <dbReference type="EMBL" id="HAC0012535.1"/>
    </source>
</evidence>
<reference evidence="42 74" key="9">
    <citation type="submission" date="2020-06" db="EMBL/GenBank/DDBJ databases">
        <title>Two Listeria outbreaks in Switzerland in 2018 and 2020.</title>
        <authorList>
            <person name="Stevens M.J.A."/>
            <person name="Bloemberg G."/>
            <person name="Nusch-Inderbinnen M."/>
            <person name="Stephan R."/>
        </authorList>
    </citation>
    <scope>NUCLEOTIDE SEQUENCE [LARGE SCALE GENOMIC DNA]</scope>
    <source>
        <strain evidence="42 74">N18-0707</strain>
    </source>
</reference>
<evidence type="ECO:0000313" key="66">
    <source>
        <dbReference type="Proteomes" id="UP000489121"/>
    </source>
</evidence>
<evidence type="ECO:0000313" key="33">
    <source>
        <dbReference type="EMBL" id="EDP8514801.1"/>
    </source>
</evidence>
<evidence type="ECO:0000313" key="51">
    <source>
        <dbReference type="Proteomes" id="UP000365297"/>
    </source>
</evidence>
<dbReference type="EMBL" id="QDAY01000002">
    <property type="protein sequence ID" value="KAA9450441.1"/>
    <property type="molecule type" value="Genomic_DNA"/>
</dbReference>
<evidence type="ECO:0000313" key="12">
    <source>
        <dbReference type="EMBL" id="EAG2087097.1"/>
    </source>
</evidence>
<dbReference type="Proteomes" id="UP000339309">
    <property type="component" value="Unassembled WGS sequence"/>
</dbReference>
<dbReference type="InterPro" id="IPR016152">
    <property type="entry name" value="PTrfase/Anion_transptr"/>
</dbReference>
<evidence type="ECO:0000313" key="55">
    <source>
        <dbReference type="Proteomes" id="UP000389283"/>
    </source>
</evidence>
<evidence type="ECO:0000313" key="81">
    <source>
        <dbReference type="Proteomes" id="UP000844415"/>
    </source>
</evidence>
<dbReference type="Proteomes" id="UP000840039">
    <property type="component" value="Unassembled WGS sequence"/>
</dbReference>
<evidence type="ECO:0000313" key="10">
    <source>
        <dbReference type="EMBL" id="EAE4942172.1"/>
    </source>
</evidence>
<reference evidence="41 62" key="3">
    <citation type="submission" date="2018-04" db="EMBL/GenBank/DDBJ databases">
        <title>Genome Analysis of a Prevalent Clone of Listeria monocytogenes Sequence Type 87 in China.</title>
        <authorList>
            <person name="Wang Y."/>
        </authorList>
    </citation>
    <scope>NUCLEOTIDE SEQUENCE [LARGE SCALE GENOMIC DNA]</scope>
    <source>
        <strain evidence="41 62">ICDC_LM1523</strain>
    </source>
</reference>
<dbReference type="Proteomes" id="UP000358545">
    <property type="component" value="Unassembled WGS sequence"/>
</dbReference>
<evidence type="ECO:0000313" key="23">
    <source>
        <dbReference type="EMBL" id="EAK9316237.1"/>
    </source>
</evidence>
<dbReference type="EMBL" id="AALEDS010000005">
    <property type="protein sequence ID" value="ECY6544091.1"/>
    <property type="molecule type" value="Genomic_DNA"/>
</dbReference>
<evidence type="ECO:0000313" key="16">
    <source>
        <dbReference type="EMBL" id="EAG6169550.1"/>
    </source>
</evidence>
<evidence type="ECO:0000313" key="42">
    <source>
        <dbReference type="EMBL" id="NYA02643.1"/>
    </source>
</evidence>
<dbReference type="EMBL" id="AALGDA010000004">
    <property type="protein sequence ID" value="ECY9781821.1"/>
    <property type="molecule type" value="Genomic_DNA"/>
</dbReference>
<evidence type="ECO:0000313" key="80">
    <source>
        <dbReference type="Proteomes" id="UP000843775"/>
    </source>
</evidence>
<evidence type="ECO:0000313" key="6">
    <source>
        <dbReference type="EMBL" id="EAD3792990.1"/>
    </source>
</evidence>
<dbReference type="EMBL" id="AACKDQ010000006">
    <property type="protein sequence ID" value="EAK9316237.1"/>
    <property type="molecule type" value="Genomic_DNA"/>
</dbReference>
<dbReference type="EMBL" id="AABGUK010000002">
    <property type="protein sequence ID" value="EAH4241762.1"/>
    <property type="molecule type" value="Genomic_DNA"/>
</dbReference>
<evidence type="ECO:0000313" key="3">
    <source>
        <dbReference type="EMBL" id="EAC5550277.1"/>
    </source>
</evidence>
<evidence type="ECO:0000313" key="21">
    <source>
        <dbReference type="EMBL" id="EAH3294255.1"/>
    </source>
</evidence>
<dbReference type="Proteomes" id="UP000844415">
    <property type="component" value="Unassembled WGS sequence"/>
</dbReference>
<evidence type="ECO:0000313" key="17">
    <source>
        <dbReference type="EMBL" id="EAG6991409.1"/>
    </source>
</evidence>
<dbReference type="EMBL" id="AAAMZD010000004">
    <property type="protein sequence ID" value="EAD3792990.1"/>
    <property type="molecule type" value="Genomic_DNA"/>
</dbReference>
<dbReference type="Proteomes" id="UP000272537">
    <property type="component" value="Unassembled WGS sequence"/>
</dbReference>
<keyword evidence="43" id="KW-0808">Transferase</keyword>
<evidence type="ECO:0000313" key="4">
    <source>
        <dbReference type="EMBL" id="EAC7479791.1"/>
    </source>
</evidence>
<dbReference type="KEGG" id="lmok:CQ02_10870"/>
<dbReference type="Proteomes" id="UP000403352">
    <property type="component" value="Unassembled WGS sequence"/>
</dbReference>
<dbReference type="SUPFAM" id="SSF55804">
    <property type="entry name" value="Phoshotransferase/anion transport protein"/>
    <property type="match status" value="1"/>
</dbReference>
<dbReference type="EMBL" id="AABBYJ010000004">
    <property type="protein sequence ID" value="EAG4331083.1"/>
    <property type="molecule type" value="Genomic_DNA"/>
</dbReference>
<dbReference type="Proteomes" id="UP000337746">
    <property type="component" value="Unassembled WGS sequence"/>
</dbReference>
<evidence type="ECO:0000313" key="25">
    <source>
        <dbReference type="EMBL" id="ECB9514269.1"/>
    </source>
</evidence>
<dbReference type="EMBL" id="AABAGT010000011">
    <property type="protein sequence ID" value="EAG0867294.1"/>
    <property type="molecule type" value="Genomic_DNA"/>
</dbReference>
<reference evidence="78 79" key="2">
    <citation type="journal article" date="2018" name="Genome Biol.">
        <title>SKESA: strategic k-mer extension for scrupulous assemblies.</title>
        <authorList>
            <person name="Souvorov A."/>
            <person name="Agarwala R."/>
            <person name="Lipman D.J."/>
        </authorList>
    </citation>
    <scope>NUCLEOTIDE SEQUENCE [LARGE SCALE GENOMIC DNA]</scope>
    <source>
        <strain evidence="34">09CEB371LM</strain>
        <strain evidence="40">2017-325981-023-01</strain>
        <strain evidence="36 81">CFIAFB20100120</strain>
        <strain evidence="35 78">CFIAFB20130012</strain>
        <strain evidence="38">CFIAFB20170037</strain>
        <strain evidence="37 79">CFIAFB20170045</strain>
        <strain evidence="39 80">DMG1500109</strain>
    </source>
</reference>
<dbReference type="Proteomes" id="UP000376505">
    <property type="component" value="Unassembled WGS sequence"/>
</dbReference>
<evidence type="ECO:0000313" key="76">
    <source>
        <dbReference type="Proteomes" id="UP000548278"/>
    </source>
</evidence>
<dbReference type="EMBL" id="AAALRN010000004">
    <property type="protein sequence ID" value="EAD1185292.1"/>
    <property type="molecule type" value="Genomic_DNA"/>
</dbReference>
<comment type="caution">
    <text evidence="31">The sequence shown here is derived from an EMBL/GenBank/DDBJ whole genome shotgun (WGS) entry which is preliminary data.</text>
</comment>
<dbReference type="Proteomes" id="UP000528151">
    <property type="component" value="Unassembled WGS sequence"/>
</dbReference>
<evidence type="ECO:0000313" key="19">
    <source>
        <dbReference type="EMBL" id="EAG9520059.1"/>
    </source>
</evidence>
<evidence type="ECO:0000313" key="44">
    <source>
        <dbReference type="Proteomes" id="UP000272537"/>
    </source>
</evidence>
<dbReference type="InterPro" id="IPR051541">
    <property type="entry name" value="PTS_SugarTrans_NitroReg"/>
</dbReference>
<evidence type="ECO:0000313" key="41">
    <source>
        <dbReference type="EMBL" id="KAA9450441.1"/>
    </source>
</evidence>
<dbReference type="Proteomes" id="UP000344343">
    <property type="component" value="Unassembled WGS sequence"/>
</dbReference>
<dbReference type="EMBL" id="AABBZO010000005">
    <property type="protein sequence ID" value="EAG4461810.1"/>
    <property type="molecule type" value="Genomic_DNA"/>
</dbReference>
<dbReference type="EMBL" id="AAHZFY010000026">
    <property type="protein sequence ID" value="ECB9514269.1"/>
    <property type="molecule type" value="Genomic_DNA"/>
</dbReference>
<evidence type="ECO:0000313" key="14">
    <source>
        <dbReference type="EMBL" id="EAG4331083.1"/>
    </source>
</evidence>
<evidence type="ECO:0000313" key="43">
    <source>
        <dbReference type="EMBL" id="RKA07714.1"/>
    </source>
</evidence>
<evidence type="ECO:0000313" key="64">
    <source>
        <dbReference type="Proteomes" id="UP000467536"/>
    </source>
</evidence>
<evidence type="ECO:0000313" key="30">
    <source>
        <dbReference type="EMBL" id="EDN7715359.1"/>
    </source>
</evidence>
<dbReference type="Proteomes" id="UP000368512">
    <property type="component" value="Unassembled WGS sequence"/>
</dbReference>
<dbReference type="Proteomes" id="UP000455569">
    <property type="component" value="Unassembled WGS sequence"/>
</dbReference>
<dbReference type="Proteomes" id="UP000365297">
    <property type="component" value="Unassembled WGS sequence"/>
</dbReference>
<dbReference type="Proteomes" id="UP000460224">
    <property type="component" value="Unassembled WGS sequence"/>
</dbReference>
<evidence type="ECO:0000313" key="32">
    <source>
        <dbReference type="EMBL" id="EDO0986290.1"/>
    </source>
</evidence>
<evidence type="ECO:0000313" key="72">
    <source>
        <dbReference type="Proteomes" id="UP000533021"/>
    </source>
</evidence>
<dbReference type="Proteomes" id="UP000410967">
    <property type="component" value="Unassembled WGS sequence"/>
</dbReference>